<accession>A0A818DTW9</accession>
<name>A0A818DTW9_9BILA</name>
<dbReference type="EMBL" id="CAJNYV010001996">
    <property type="protein sequence ID" value="CAF3449683.1"/>
    <property type="molecule type" value="Genomic_DNA"/>
</dbReference>
<dbReference type="Proteomes" id="UP000663865">
    <property type="component" value="Unassembled WGS sequence"/>
</dbReference>
<protein>
    <submittedName>
        <fullName evidence="1">Uncharacterized protein</fullName>
    </submittedName>
</protein>
<dbReference type="AlphaFoldDB" id="A0A818DTW9"/>
<organism evidence="1 2">
    <name type="scientific">Rotaria socialis</name>
    <dbReference type="NCBI Taxonomy" id="392032"/>
    <lineage>
        <taxon>Eukaryota</taxon>
        <taxon>Metazoa</taxon>
        <taxon>Spiralia</taxon>
        <taxon>Gnathifera</taxon>
        <taxon>Rotifera</taxon>
        <taxon>Eurotatoria</taxon>
        <taxon>Bdelloidea</taxon>
        <taxon>Philodinida</taxon>
        <taxon>Philodinidae</taxon>
        <taxon>Rotaria</taxon>
    </lineage>
</organism>
<comment type="caution">
    <text evidence="1">The sequence shown here is derived from an EMBL/GenBank/DDBJ whole genome shotgun (WGS) entry which is preliminary data.</text>
</comment>
<reference evidence="1" key="1">
    <citation type="submission" date="2021-02" db="EMBL/GenBank/DDBJ databases">
        <authorList>
            <person name="Nowell W R."/>
        </authorList>
    </citation>
    <scope>NUCLEOTIDE SEQUENCE</scope>
</reference>
<sequence length="221" mass="24550">MLQLCLSRFSNNALILLPFDKKKENGTHLPSINYYYNNKSSGMLCFQMLLSVIILLQSIVVKSYTWNPDPQRAATLQARWNKFNSLPYITEAAVEQVCGALGDPKCWKPAGRPSDEETESCDRWCCHRGFITGSCQGGVSIGISGNNYGSVRGEMHYKPTFNGFSNCICTNDLTDVRCGIDGSFLGIRCPADWSACRRKCCRQGRSGGHCGGFLRLKCKCD</sequence>
<gene>
    <name evidence="1" type="ORF">KIK155_LOCUS12288</name>
</gene>
<evidence type="ECO:0000313" key="2">
    <source>
        <dbReference type="Proteomes" id="UP000663865"/>
    </source>
</evidence>
<evidence type="ECO:0000313" key="1">
    <source>
        <dbReference type="EMBL" id="CAF3449683.1"/>
    </source>
</evidence>
<proteinExistence type="predicted"/>